<name>A0A0C5VAM1_9GAMM</name>
<sequence>MIHPCFVVVGHPNKGKSSLVATLAQNDQIGISALSGTTLESTVYPMTVNDQLCYELVDTPGFQRAARLLEWLQQQPVTASQRQETILAWLQHDENETHFPDEYRLLTPLASEESAIIYVVDGSKPYRSSYEAEMEILRWTGRPRMAIINPISETDFIADWQQALDQYFSVVRVFNPVRASFTEQIDLLRVFSTLKQNWQDAIERAVAALQQQREEKLRDALEHLIVGMEEILTLKMKIPLPPQEQLADKGRQLVQTRYRHKVAELEQAVRKRILKSLHHYHFQDLSEPMLLQSSDLFDQRQWRLWGLPKQQLVWFAAGSGAAAGALVDIGLGGSSLLMGAAIGSVLSGGTVLLWGRDIAKAKLAGKIPMGYEEWSIGPVRNLSFAWALLSRYLYLIETLLHRNHSRRDRVEEDDQALIAGNFRQRVDQLNNKDKFKLNAWLQNGKRYFNSHEQLVSVLARLISVE</sequence>
<feature type="domain" description="G" evidence="1">
    <location>
        <begin position="7"/>
        <end position="121"/>
    </location>
</feature>
<dbReference type="KEGG" id="gsn:YC6258_04348"/>
<dbReference type="PATRIC" id="fig|1445510.3.peg.4313"/>
<evidence type="ECO:0000259" key="1">
    <source>
        <dbReference type="Pfam" id="PF01926"/>
    </source>
</evidence>
<reference evidence="2 3" key="1">
    <citation type="submission" date="2014-01" db="EMBL/GenBank/DDBJ databases">
        <title>Full genme sequencing of cellulolytic bacterium Gynuella sunshinyii YC6258T gen. nov., sp. nov.</title>
        <authorList>
            <person name="Khan H."/>
            <person name="Chung E.J."/>
            <person name="Chung Y.R."/>
        </authorList>
    </citation>
    <scope>NUCLEOTIDE SEQUENCE [LARGE SCALE GENOMIC DNA]</scope>
    <source>
        <strain evidence="2 3">YC6258</strain>
    </source>
</reference>
<dbReference type="InterPro" id="IPR021871">
    <property type="entry name" value="DUF3482"/>
</dbReference>
<dbReference type="STRING" id="1445510.YC6258_04348"/>
<accession>A0A0C5VAM1</accession>
<dbReference type="GO" id="GO:0005525">
    <property type="term" value="F:GTP binding"/>
    <property type="evidence" value="ECO:0007669"/>
    <property type="project" value="InterPro"/>
</dbReference>
<dbReference type="HOGENOM" id="CLU_589174_0_0_6"/>
<dbReference type="InterPro" id="IPR006073">
    <property type="entry name" value="GTP-bd"/>
</dbReference>
<dbReference type="OrthoDB" id="5406017at2"/>
<dbReference type="RefSeq" id="WP_052830422.1">
    <property type="nucleotide sequence ID" value="NZ_CP007142.1"/>
</dbReference>
<dbReference type="AlphaFoldDB" id="A0A0C5VAM1"/>
<gene>
    <name evidence="2" type="ORF">YC6258_04348</name>
</gene>
<dbReference type="InterPro" id="IPR027417">
    <property type="entry name" value="P-loop_NTPase"/>
</dbReference>
<proteinExistence type="predicted"/>
<dbReference type="SUPFAM" id="SSF52540">
    <property type="entry name" value="P-loop containing nucleoside triphosphate hydrolases"/>
    <property type="match status" value="1"/>
</dbReference>
<keyword evidence="3" id="KW-1185">Reference proteome</keyword>
<dbReference type="Proteomes" id="UP000032266">
    <property type="component" value="Chromosome"/>
</dbReference>
<dbReference type="Gene3D" id="3.40.50.300">
    <property type="entry name" value="P-loop containing nucleotide triphosphate hydrolases"/>
    <property type="match status" value="1"/>
</dbReference>
<dbReference type="Pfam" id="PF01926">
    <property type="entry name" value="MMR_HSR1"/>
    <property type="match status" value="1"/>
</dbReference>
<protein>
    <submittedName>
        <fullName evidence="2">Putative GTPase</fullName>
    </submittedName>
</protein>
<organism evidence="2 3">
    <name type="scientific">Gynuella sunshinyii YC6258</name>
    <dbReference type="NCBI Taxonomy" id="1445510"/>
    <lineage>
        <taxon>Bacteria</taxon>
        <taxon>Pseudomonadati</taxon>
        <taxon>Pseudomonadota</taxon>
        <taxon>Gammaproteobacteria</taxon>
        <taxon>Oceanospirillales</taxon>
        <taxon>Saccharospirillaceae</taxon>
        <taxon>Gynuella</taxon>
    </lineage>
</organism>
<evidence type="ECO:0000313" key="2">
    <source>
        <dbReference type="EMBL" id="AJQ96380.1"/>
    </source>
</evidence>
<dbReference type="Pfam" id="PF11981">
    <property type="entry name" value="DUF3482"/>
    <property type="match status" value="1"/>
</dbReference>
<dbReference type="EMBL" id="CP007142">
    <property type="protein sequence ID" value="AJQ96380.1"/>
    <property type="molecule type" value="Genomic_DNA"/>
</dbReference>
<evidence type="ECO:0000313" key="3">
    <source>
        <dbReference type="Proteomes" id="UP000032266"/>
    </source>
</evidence>